<evidence type="ECO:0000256" key="4">
    <source>
        <dbReference type="ARBA" id="ARBA00022692"/>
    </source>
</evidence>
<reference evidence="9 10" key="1">
    <citation type="submission" date="2019-06" db="EMBL/GenBank/DDBJ databases">
        <title>Genome Sequence of the Brown Rot Fungal Pathogen Monilinia fructicola.</title>
        <authorList>
            <person name="De Miccolis Angelini R.M."/>
            <person name="Landi L."/>
            <person name="Abate D."/>
            <person name="Pollastro S."/>
            <person name="Romanazzi G."/>
            <person name="Faretra F."/>
        </authorList>
    </citation>
    <scope>NUCLEOTIDE SEQUENCE [LARGE SCALE GENOMIC DNA]</scope>
    <source>
        <strain evidence="9 10">Mfrc123</strain>
    </source>
</reference>
<name>A0A5M9K3W8_MONFR</name>
<dbReference type="VEuPathDB" id="FungiDB:MFRU_009g01830"/>
<comment type="subcellular location">
    <subcellularLocation>
        <location evidence="1">Membrane</location>
        <topology evidence="1">Multi-pass membrane protein</topology>
    </subcellularLocation>
</comment>
<dbReference type="GO" id="GO:0000329">
    <property type="term" value="C:fungal-type vacuole membrane"/>
    <property type="evidence" value="ECO:0007669"/>
    <property type="project" value="TreeGrafter"/>
</dbReference>
<dbReference type="InterPro" id="IPR036259">
    <property type="entry name" value="MFS_trans_sf"/>
</dbReference>
<dbReference type="InterPro" id="IPR011701">
    <property type="entry name" value="MFS"/>
</dbReference>
<feature type="transmembrane region" description="Helical" evidence="8">
    <location>
        <begin position="243"/>
        <end position="262"/>
    </location>
</feature>
<evidence type="ECO:0008006" key="11">
    <source>
        <dbReference type="Google" id="ProtNLM"/>
    </source>
</evidence>
<feature type="transmembrane region" description="Helical" evidence="8">
    <location>
        <begin position="421"/>
        <end position="439"/>
    </location>
</feature>
<feature type="transmembrane region" description="Helical" evidence="8">
    <location>
        <begin position="394"/>
        <end position="414"/>
    </location>
</feature>
<feature type="transmembrane region" description="Helical" evidence="8">
    <location>
        <begin position="475"/>
        <end position="492"/>
    </location>
</feature>
<dbReference type="PANTHER" id="PTHR20772">
    <property type="entry name" value="PROTEIN FMP42"/>
    <property type="match status" value="1"/>
</dbReference>
<feature type="transmembrane region" description="Helical" evidence="8">
    <location>
        <begin position="151"/>
        <end position="171"/>
    </location>
</feature>
<dbReference type="EMBL" id="VICG01000001">
    <property type="protein sequence ID" value="KAA8576281.1"/>
    <property type="molecule type" value="Genomic_DNA"/>
</dbReference>
<comment type="caution">
    <text evidence="9">The sequence shown here is derived from an EMBL/GenBank/DDBJ whole genome shotgun (WGS) entry which is preliminary data.</text>
</comment>
<feature type="transmembrane region" description="Helical" evidence="8">
    <location>
        <begin position="209"/>
        <end position="231"/>
    </location>
</feature>
<dbReference type="PANTHER" id="PTHR20772:SF2">
    <property type="entry name" value="PROTEIN FMP42"/>
    <property type="match status" value="1"/>
</dbReference>
<keyword evidence="4 8" id="KW-0812">Transmembrane</keyword>
<dbReference type="Gene3D" id="1.20.1250.20">
    <property type="entry name" value="MFS general substrate transporter like domains"/>
    <property type="match status" value="1"/>
</dbReference>
<dbReference type="InterPro" id="IPR052599">
    <property type="entry name" value="SLC43A_AATransporter"/>
</dbReference>
<evidence type="ECO:0000313" key="10">
    <source>
        <dbReference type="Proteomes" id="UP000322873"/>
    </source>
</evidence>
<dbReference type="AlphaFoldDB" id="A0A5M9K3W8"/>
<dbReference type="GO" id="GO:0022857">
    <property type="term" value="F:transmembrane transporter activity"/>
    <property type="evidence" value="ECO:0007669"/>
    <property type="project" value="InterPro"/>
</dbReference>
<evidence type="ECO:0000256" key="7">
    <source>
        <dbReference type="SAM" id="MobiDB-lite"/>
    </source>
</evidence>
<evidence type="ECO:0000256" key="5">
    <source>
        <dbReference type="ARBA" id="ARBA00022989"/>
    </source>
</evidence>
<proteinExistence type="inferred from homology"/>
<feature type="region of interest" description="Disordered" evidence="7">
    <location>
        <begin position="1"/>
        <end position="37"/>
    </location>
</feature>
<evidence type="ECO:0000256" key="6">
    <source>
        <dbReference type="ARBA" id="ARBA00023136"/>
    </source>
</evidence>
<keyword evidence="3" id="KW-0813">Transport</keyword>
<evidence type="ECO:0000256" key="2">
    <source>
        <dbReference type="ARBA" id="ARBA00006595"/>
    </source>
</evidence>
<accession>A0A5M9K3W8</accession>
<feature type="transmembrane region" description="Helical" evidence="8">
    <location>
        <begin position="512"/>
        <end position="533"/>
    </location>
</feature>
<keyword evidence="10" id="KW-1185">Reference proteome</keyword>
<dbReference type="Proteomes" id="UP000322873">
    <property type="component" value="Unassembled WGS sequence"/>
</dbReference>
<evidence type="ECO:0000256" key="3">
    <source>
        <dbReference type="ARBA" id="ARBA00022448"/>
    </source>
</evidence>
<feature type="compositionally biased region" description="Polar residues" evidence="7">
    <location>
        <begin position="1"/>
        <end position="12"/>
    </location>
</feature>
<feature type="transmembrane region" description="Helical" evidence="8">
    <location>
        <begin position="352"/>
        <end position="374"/>
    </location>
</feature>
<organism evidence="9 10">
    <name type="scientific">Monilinia fructicola</name>
    <name type="common">Brown rot fungus</name>
    <name type="synonym">Ciboria fructicola</name>
    <dbReference type="NCBI Taxonomy" id="38448"/>
    <lineage>
        <taxon>Eukaryota</taxon>
        <taxon>Fungi</taxon>
        <taxon>Dikarya</taxon>
        <taxon>Ascomycota</taxon>
        <taxon>Pezizomycotina</taxon>
        <taxon>Leotiomycetes</taxon>
        <taxon>Helotiales</taxon>
        <taxon>Sclerotiniaceae</taxon>
        <taxon>Monilinia</taxon>
    </lineage>
</organism>
<gene>
    <name evidence="9" type="ORF">EYC84_006424</name>
</gene>
<sequence length="614" mass="68057">MSLSQRVTSLESLSPERGRSPAGSQRRKLSFSPLPGNWGDELEREQHVAEEIETVAAFEVSKGKRIVQVAIAVMYCLLAAGIVFGYAALKPVLIREGVYREHCTEDELKDGVRTCFEQEIHLNLMFTIAAVGTNVAALPIGSMLDNFGPRVAGIIGSIFLAAGAALFAFAQELPFDGFIPGYLLLALGGAFFLITSYQLSNTFPKHSGLILALLTGAFDTSSALFLVYRIIYQWSDGTFHIKQFFLIYLIVPAFILAAQIFVMPSQSYKTVGEMVKQVEDDDLLDDQMDENTALLREERRQRRASVVSEITDLLGTKPGSKQVKQEERKNRISGVWGALHGKTVVQQILSPWFVLITLFTVIQMTRINFFVATIRPQYEYLLHSYTKAAEVNTFFDLALPLGGVLSIPFIGLILDNTSTPFVLSLLVTIATTIGVLGMLPFSWAAYANVSLFVLYRPFYYTAVSDYSAKVFGFRTFGTVYGLIICLAGLLNFSQSGLDALLHKVFNGNPVPINGMLMGSALVVGIILCAFVGWKAYTIKRDGLEIEAEHAREVSRCDGGRRESTHWDTDTDTDMDTETEFVDSHFCVSLSRSEGTWIWPLGILCIFTIADPEWM</sequence>
<dbReference type="SUPFAM" id="SSF103473">
    <property type="entry name" value="MFS general substrate transporter"/>
    <property type="match status" value="1"/>
</dbReference>
<comment type="similarity">
    <text evidence="2">Belongs to the SLC43A transporter (TC 2.A.1.44) family.</text>
</comment>
<evidence type="ECO:0000256" key="1">
    <source>
        <dbReference type="ARBA" id="ARBA00004141"/>
    </source>
</evidence>
<evidence type="ECO:0000256" key="8">
    <source>
        <dbReference type="SAM" id="Phobius"/>
    </source>
</evidence>
<keyword evidence="6 8" id="KW-0472">Membrane</keyword>
<feature type="transmembrane region" description="Helical" evidence="8">
    <location>
        <begin position="69"/>
        <end position="89"/>
    </location>
</feature>
<feature type="transmembrane region" description="Helical" evidence="8">
    <location>
        <begin position="177"/>
        <end position="197"/>
    </location>
</feature>
<feature type="transmembrane region" description="Helical" evidence="8">
    <location>
        <begin position="120"/>
        <end position="139"/>
    </location>
</feature>
<dbReference type="Pfam" id="PF07690">
    <property type="entry name" value="MFS_1"/>
    <property type="match status" value="1"/>
</dbReference>
<protein>
    <recommendedName>
        <fullName evidence="11">Nodulin-like domain-containing protein</fullName>
    </recommendedName>
</protein>
<keyword evidence="5 8" id="KW-1133">Transmembrane helix</keyword>
<evidence type="ECO:0000313" key="9">
    <source>
        <dbReference type="EMBL" id="KAA8576281.1"/>
    </source>
</evidence>